<feature type="non-terminal residue" evidence="1">
    <location>
        <position position="105"/>
    </location>
</feature>
<sequence>MKIILLVLASLLSSPLYSAKLGNITSFNEINNEFEIQTSDGALTKIFFYRPDIFRIWVGSDGILTDLSGDEETPIVVHIGAPIKVNKSEEDDYYRLETDSCVLRI</sequence>
<accession>A0A382CE62</accession>
<evidence type="ECO:0000313" key="1">
    <source>
        <dbReference type="EMBL" id="SVB24139.1"/>
    </source>
</evidence>
<name>A0A382CE62_9ZZZZ</name>
<dbReference type="EMBL" id="UINC01033993">
    <property type="protein sequence ID" value="SVB24139.1"/>
    <property type="molecule type" value="Genomic_DNA"/>
</dbReference>
<organism evidence="1">
    <name type="scientific">marine metagenome</name>
    <dbReference type="NCBI Taxonomy" id="408172"/>
    <lineage>
        <taxon>unclassified sequences</taxon>
        <taxon>metagenomes</taxon>
        <taxon>ecological metagenomes</taxon>
    </lineage>
</organism>
<protein>
    <submittedName>
        <fullName evidence="1">Uncharacterized protein</fullName>
    </submittedName>
</protein>
<dbReference type="AlphaFoldDB" id="A0A382CE62"/>
<gene>
    <name evidence="1" type="ORF">METZ01_LOCUS176993</name>
</gene>
<reference evidence="1" key="1">
    <citation type="submission" date="2018-05" db="EMBL/GenBank/DDBJ databases">
        <authorList>
            <person name="Lanie J.A."/>
            <person name="Ng W.-L."/>
            <person name="Kazmierczak K.M."/>
            <person name="Andrzejewski T.M."/>
            <person name="Davidsen T.M."/>
            <person name="Wayne K.J."/>
            <person name="Tettelin H."/>
            <person name="Glass J.I."/>
            <person name="Rusch D."/>
            <person name="Podicherti R."/>
            <person name="Tsui H.-C.T."/>
            <person name="Winkler M.E."/>
        </authorList>
    </citation>
    <scope>NUCLEOTIDE SEQUENCE</scope>
</reference>
<dbReference type="Gene3D" id="2.60.40.1760">
    <property type="entry name" value="glycosyl hydrolase (family 31)"/>
    <property type="match status" value="1"/>
</dbReference>
<proteinExistence type="predicted"/>